<evidence type="ECO:0000256" key="1">
    <source>
        <dbReference type="SAM" id="Phobius"/>
    </source>
</evidence>
<accession>A0A8D8ZBV0</accession>
<keyword evidence="1" id="KW-1133">Transmembrane helix</keyword>
<feature type="transmembrane region" description="Helical" evidence="1">
    <location>
        <begin position="57"/>
        <end position="81"/>
    </location>
</feature>
<protein>
    <recommendedName>
        <fullName evidence="3">Transmembrane protein</fullName>
    </recommendedName>
</protein>
<feature type="transmembrane region" description="Helical" evidence="1">
    <location>
        <begin position="88"/>
        <end position="109"/>
    </location>
</feature>
<dbReference type="EMBL" id="HBUF01477045">
    <property type="protein sequence ID" value="CAG6744863.1"/>
    <property type="molecule type" value="Transcribed_RNA"/>
</dbReference>
<evidence type="ECO:0008006" key="3">
    <source>
        <dbReference type="Google" id="ProtNLM"/>
    </source>
</evidence>
<dbReference type="AlphaFoldDB" id="A0A8D8ZBV0"/>
<organism evidence="2">
    <name type="scientific">Cacopsylla melanoneura</name>
    <dbReference type="NCBI Taxonomy" id="428564"/>
    <lineage>
        <taxon>Eukaryota</taxon>
        <taxon>Metazoa</taxon>
        <taxon>Ecdysozoa</taxon>
        <taxon>Arthropoda</taxon>
        <taxon>Hexapoda</taxon>
        <taxon>Insecta</taxon>
        <taxon>Pterygota</taxon>
        <taxon>Neoptera</taxon>
        <taxon>Paraneoptera</taxon>
        <taxon>Hemiptera</taxon>
        <taxon>Sternorrhyncha</taxon>
        <taxon>Psylloidea</taxon>
        <taxon>Psyllidae</taxon>
        <taxon>Psyllinae</taxon>
        <taxon>Cacopsylla</taxon>
    </lineage>
</organism>
<sequence length="128" mass="15048">MAHANVRRTSRLYQFTFLGAVCNHFRSILFYLFYYHFYSSFVVSFLPSSPFSLFSSLVQHPLFSILLPSCFFLFPTSLLLFHSFLVEFFISLCALRLVLIIICIVLSSWDYDVYYDTLCSIFVWKIIG</sequence>
<evidence type="ECO:0000313" key="2">
    <source>
        <dbReference type="EMBL" id="CAG6744863.1"/>
    </source>
</evidence>
<name>A0A8D8ZBV0_9HEMI</name>
<keyword evidence="1" id="KW-0472">Membrane</keyword>
<keyword evidence="1" id="KW-0812">Transmembrane</keyword>
<reference evidence="2" key="1">
    <citation type="submission" date="2021-05" db="EMBL/GenBank/DDBJ databases">
        <authorList>
            <person name="Alioto T."/>
            <person name="Alioto T."/>
            <person name="Gomez Garrido J."/>
        </authorList>
    </citation>
    <scope>NUCLEOTIDE SEQUENCE</scope>
</reference>
<proteinExistence type="predicted"/>